<evidence type="ECO:0000313" key="3">
    <source>
        <dbReference type="Proteomes" id="UP001286313"/>
    </source>
</evidence>
<feature type="compositionally biased region" description="Acidic residues" evidence="1">
    <location>
        <begin position="74"/>
        <end position="94"/>
    </location>
</feature>
<dbReference type="EMBL" id="JAWQEG010009370">
    <property type="protein sequence ID" value="KAK3848760.1"/>
    <property type="molecule type" value="Genomic_DNA"/>
</dbReference>
<gene>
    <name evidence="2" type="ORF">Pcinc_044461</name>
</gene>
<organism evidence="2 3">
    <name type="scientific">Petrolisthes cinctipes</name>
    <name type="common">Flat porcelain crab</name>
    <dbReference type="NCBI Taxonomy" id="88211"/>
    <lineage>
        <taxon>Eukaryota</taxon>
        <taxon>Metazoa</taxon>
        <taxon>Ecdysozoa</taxon>
        <taxon>Arthropoda</taxon>
        <taxon>Crustacea</taxon>
        <taxon>Multicrustacea</taxon>
        <taxon>Malacostraca</taxon>
        <taxon>Eumalacostraca</taxon>
        <taxon>Eucarida</taxon>
        <taxon>Decapoda</taxon>
        <taxon>Pleocyemata</taxon>
        <taxon>Anomura</taxon>
        <taxon>Galatheoidea</taxon>
        <taxon>Porcellanidae</taxon>
        <taxon>Petrolisthes</taxon>
    </lineage>
</organism>
<keyword evidence="3" id="KW-1185">Reference proteome</keyword>
<feature type="compositionally biased region" description="Low complexity" evidence="1">
    <location>
        <begin position="9"/>
        <end position="25"/>
    </location>
</feature>
<feature type="compositionally biased region" description="Polar residues" evidence="1">
    <location>
        <begin position="99"/>
        <end position="124"/>
    </location>
</feature>
<feature type="compositionally biased region" description="Basic residues" evidence="1">
    <location>
        <begin position="35"/>
        <end position="44"/>
    </location>
</feature>
<comment type="caution">
    <text evidence="2">The sequence shown here is derived from an EMBL/GenBank/DDBJ whole genome shotgun (WGS) entry which is preliminary data.</text>
</comment>
<dbReference type="AlphaFoldDB" id="A0AAE1EFD3"/>
<evidence type="ECO:0000256" key="1">
    <source>
        <dbReference type="SAM" id="MobiDB-lite"/>
    </source>
</evidence>
<reference evidence="2" key="1">
    <citation type="submission" date="2023-10" db="EMBL/GenBank/DDBJ databases">
        <title>Genome assemblies of two species of porcelain crab, Petrolisthes cinctipes and Petrolisthes manimaculis (Anomura: Porcellanidae).</title>
        <authorList>
            <person name="Angst P."/>
        </authorList>
    </citation>
    <scope>NUCLEOTIDE SEQUENCE</scope>
    <source>
        <strain evidence="2">PB745_01</strain>
        <tissue evidence="2">Gill</tissue>
    </source>
</reference>
<proteinExistence type="predicted"/>
<dbReference type="Proteomes" id="UP001286313">
    <property type="component" value="Unassembled WGS sequence"/>
</dbReference>
<feature type="region of interest" description="Disordered" evidence="1">
    <location>
        <begin position="1"/>
        <end position="133"/>
    </location>
</feature>
<sequence length="133" mass="14503">MANETETSQNNNNNNNQQQQQQQLNGVEGMGQQVKHVKGYRKKGLVSEKVLLERLSDMSIEDDLLNPGITLSSVEDDDDGDNEGGLESPMEEGSPEAPVTSTSNNKKGTLQKSLSLAVPSTLNLQEEPKRPPL</sequence>
<name>A0AAE1EFD3_PETCI</name>
<evidence type="ECO:0000313" key="2">
    <source>
        <dbReference type="EMBL" id="KAK3848760.1"/>
    </source>
</evidence>
<accession>A0AAE1EFD3</accession>
<protein>
    <submittedName>
        <fullName evidence="2">Uncharacterized protein</fullName>
    </submittedName>
</protein>